<evidence type="ECO:0000256" key="6">
    <source>
        <dbReference type="SAM" id="MobiDB-lite"/>
    </source>
</evidence>
<reference evidence="9 10" key="1">
    <citation type="submission" date="2019-03" db="EMBL/GenBank/DDBJ databases">
        <title>Draft Genome Sequence of Duganella callidus sp. nov., a Novel Duganella Species Isolated from Cultivated Soil.</title>
        <authorList>
            <person name="Raths R."/>
            <person name="Peta V."/>
            <person name="Bucking H."/>
        </authorList>
    </citation>
    <scope>NUCLEOTIDE SEQUENCE [LARGE SCALE GENOMIC DNA]</scope>
    <source>
        <strain evidence="9 10">DN04</strain>
    </source>
</reference>
<dbReference type="InterPro" id="IPR019476">
    <property type="entry name" value="T4SS_TraD_DNA-bd"/>
</dbReference>
<protein>
    <recommendedName>
        <fullName evidence="8">Type IV secretion system coupling protein TraD DNA-binding domain-containing protein</fullName>
    </recommendedName>
</protein>
<evidence type="ECO:0000313" key="9">
    <source>
        <dbReference type="EMBL" id="TFW15457.1"/>
    </source>
</evidence>
<dbReference type="PANTHER" id="PTHR37937">
    <property type="entry name" value="CONJUGATIVE TRANSFER: DNA TRANSPORT"/>
    <property type="match status" value="1"/>
</dbReference>
<dbReference type="RefSeq" id="WP_135204559.1">
    <property type="nucleotide sequence ID" value="NZ_SPVG01000255.1"/>
</dbReference>
<organism evidence="9 10">
    <name type="scientific">Duganella callida</name>
    <dbReference type="NCBI Taxonomy" id="2561932"/>
    <lineage>
        <taxon>Bacteria</taxon>
        <taxon>Pseudomonadati</taxon>
        <taxon>Pseudomonadota</taxon>
        <taxon>Betaproteobacteria</taxon>
        <taxon>Burkholderiales</taxon>
        <taxon>Oxalobacteraceae</taxon>
        <taxon>Telluria group</taxon>
        <taxon>Duganella</taxon>
    </lineage>
</organism>
<keyword evidence="4 7" id="KW-1133">Transmembrane helix</keyword>
<dbReference type="SUPFAM" id="SSF52540">
    <property type="entry name" value="P-loop containing nucleoside triphosphate hydrolases"/>
    <property type="match status" value="1"/>
</dbReference>
<feature type="transmembrane region" description="Helical" evidence="7">
    <location>
        <begin position="39"/>
        <end position="61"/>
    </location>
</feature>
<gene>
    <name evidence="9" type="ORF">E4L98_26625</name>
</gene>
<feature type="domain" description="Type IV secretion system coupling protein TraD DNA-binding" evidence="8">
    <location>
        <begin position="159"/>
        <end position="542"/>
    </location>
</feature>
<dbReference type="InterPro" id="IPR051539">
    <property type="entry name" value="T4SS-coupling_protein"/>
</dbReference>
<accession>A0A4Y9S1T8</accession>
<keyword evidence="2" id="KW-1003">Cell membrane</keyword>
<evidence type="ECO:0000256" key="5">
    <source>
        <dbReference type="ARBA" id="ARBA00023136"/>
    </source>
</evidence>
<keyword evidence="5 7" id="KW-0472">Membrane</keyword>
<evidence type="ECO:0000256" key="7">
    <source>
        <dbReference type="SAM" id="Phobius"/>
    </source>
</evidence>
<comment type="caution">
    <text evidence="9">The sequence shown here is derived from an EMBL/GenBank/DDBJ whole genome shotgun (WGS) entry which is preliminary data.</text>
</comment>
<dbReference type="CDD" id="cd01127">
    <property type="entry name" value="TrwB_TraG_TraD_VirD4"/>
    <property type="match status" value="1"/>
</dbReference>
<evidence type="ECO:0000256" key="2">
    <source>
        <dbReference type="ARBA" id="ARBA00022475"/>
    </source>
</evidence>
<dbReference type="Gene3D" id="3.40.50.300">
    <property type="entry name" value="P-loop containing nucleotide triphosphate hydrolases"/>
    <property type="match status" value="2"/>
</dbReference>
<evidence type="ECO:0000313" key="10">
    <source>
        <dbReference type="Proteomes" id="UP000297729"/>
    </source>
</evidence>
<proteinExistence type="predicted"/>
<evidence type="ECO:0000256" key="4">
    <source>
        <dbReference type="ARBA" id="ARBA00022989"/>
    </source>
</evidence>
<dbReference type="AlphaFoldDB" id="A0A4Y9S1T8"/>
<feature type="transmembrane region" description="Helical" evidence="7">
    <location>
        <begin position="68"/>
        <end position="87"/>
    </location>
</feature>
<comment type="subcellular location">
    <subcellularLocation>
        <location evidence="1">Cell membrane</location>
        <topology evidence="1">Multi-pass membrane protein</topology>
    </subcellularLocation>
</comment>
<evidence type="ECO:0000259" key="8">
    <source>
        <dbReference type="Pfam" id="PF10412"/>
    </source>
</evidence>
<dbReference type="Pfam" id="PF10412">
    <property type="entry name" value="TrwB_AAD_bind"/>
    <property type="match status" value="1"/>
</dbReference>
<feature type="region of interest" description="Disordered" evidence="6">
    <location>
        <begin position="481"/>
        <end position="505"/>
    </location>
</feature>
<evidence type="ECO:0000256" key="3">
    <source>
        <dbReference type="ARBA" id="ARBA00022692"/>
    </source>
</evidence>
<keyword evidence="3 7" id="KW-0812">Transmembrane</keyword>
<feature type="compositionally biased region" description="Polar residues" evidence="6">
    <location>
        <begin position="489"/>
        <end position="505"/>
    </location>
</feature>
<sequence>MNKIALPVLIWNGLWKGTWSTIAAPYVIFKTFSGQEYYNWFAWPAILFATAAQWSCIFSFVKHGYTSYWMTVTPFVALVGWPFWTFANAFDKSNGFLGWKPGQGRLRSWIGGTAPVMAAGSGAAKSDETLLRGAAIVPGAALAAQLKRGASAADLAGVIEWGGVPIPPKSEPEHFLIEGKTGAGKTQAINEMMRKVRQRDQAAIIADPAGGYLGRFGREGDIVLNPFDRRTVDWSPFAEIEAEYDYRRIAKAAIPDGIGENEQWTNHAQVLFAECMRVMYKRGERSVKKLLYYVTAADQKELADLLGDSPAAVLTKQGNERMLGSVRSSAGTPLANWVYLADEGTFSVRKWVRESDTSHTWLFLTYTDAQMAELRNLVACWLELAIVEGLSMTESQLRRLWYVMDELDSLGKITSLRAGLTKLRKYGGVCVSGLQTIAQLRSTYGHDEAQTLLSCMTTKLILKAGDGETAKYFENEIGQQEVEREEVSEGTSQRIGDLGSSSENKSVKRNTQAAVLASQITGLENLHGFLMLTGLPIAKVQLDYVPMPDINAPYQAK</sequence>
<dbReference type="Proteomes" id="UP000297729">
    <property type="component" value="Unassembled WGS sequence"/>
</dbReference>
<dbReference type="OrthoDB" id="9803543at2"/>
<dbReference type="PANTHER" id="PTHR37937:SF1">
    <property type="entry name" value="CONJUGATIVE TRANSFER: DNA TRANSPORT"/>
    <property type="match status" value="1"/>
</dbReference>
<dbReference type="InterPro" id="IPR027417">
    <property type="entry name" value="P-loop_NTPase"/>
</dbReference>
<dbReference type="GO" id="GO:0005886">
    <property type="term" value="C:plasma membrane"/>
    <property type="evidence" value="ECO:0007669"/>
    <property type="project" value="UniProtKB-SubCell"/>
</dbReference>
<dbReference type="EMBL" id="SPVG01000255">
    <property type="protein sequence ID" value="TFW15457.1"/>
    <property type="molecule type" value="Genomic_DNA"/>
</dbReference>
<keyword evidence="10" id="KW-1185">Reference proteome</keyword>
<evidence type="ECO:0000256" key="1">
    <source>
        <dbReference type="ARBA" id="ARBA00004651"/>
    </source>
</evidence>
<name>A0A4Y9S1T8_9BURK</name>